<dbReference type="EMBL" id="KN832984">
    <property type="protein sequence ID" value="KIM85704.1"/>
    <property type="molecule type" value="Genomic_DNA"/>
</dbReference>
<organism evidence="2 3">
    <name type="scientific">Piloderma croceum (strain F 1598)</name>
    <dbReference type="NCBI Taxonomy" id="765440"/>
    <lineage>
        <taxon>Eukaryota</taxon>
        <taxon>Fungi</taxon>
        <taxon>Dikarya</taxon>
        <taxon>Basidiomycota</taxon>
        <taxon>Agaricomycotina</taxon>
        <taxon>Agaricomycetes</taxon>
        <taxon>Agaricomycetidae</taxon>
        <taxon>Atheliales</taxon>
        <taxon>Atheliaceae</taxon>
        <taxon>Piloderma</taxon>
    </lineage>
</organism>
<dbReference type="PROSITE" id="PS51462">
    <property type="entry name" value="NUDIX"/>
    <property type="match status" value="1"/>
</dbReference>
<dbReference type="Pfam" id="PF00293">
    <property type="entry name" value="NUDIX"/>
    <property type="match status" value="1"/>
</dbReference>
<proteinExistence type="predicted"/>
<keyword evidence="3" id="KW-1185">Reference proteome</keyword>
<dbReference type="STRING" id="765440.A0A0C3G1K5"/>
<gene>
    <name evidence="2" type="ORF">PILCRDRAFT_341756</name>
</gene>
<evidence type="ECO:0000313" key="3">
    <source>
        <dbReference type="Proteomes" id="UP000054166"/>
    </source>
</evidence>
<feature type="domain" description="Nudix hydrolase" evidence="1">
    <location>
        <begin position="217"/>
        <end position="367"/>
    </location>
</feature>
<sequence>MQQHAVLRWRQSCILPSRREYPISCRSFTLRFYHPDSRPTPLRLPSGHSSLLPLVFSSSNLRLSPLLHNQTIQYRVITRNESNISLDAEFVVPFYVSTPVSPECRPIGWLRPQVAQALEEDHETELRRDQRSPWQFHRNGSNGLPQAAAFARWVNAGGQQLRTLCMERLVMRWRQEQLFADILRGWSDEAYPVYHQPIGSEDSAVAFSIERASLPLFGFANFGCLLTSYFRAPESGKTMVWVPRRSRTKRTWPGRLDVTVGGGIGLGDTAMDTIVRECTEEASLDSNYVKNNIRPVGVLPFPNRSPTGWILPGLYYLYDLPLPSDNSIRPQVNTTDGEVESFELMDVDTVLRNLIDGVFKPSSALALVDFLIRHGHITEDSDLRFAEVCMALKPEMTWPLPWSK</sequence>
<dbReference type="Pfam" id="PF15916">
    <property type="entry name" value="DUF4743"/>
    <property type="match status" value="1"/>
</dbReference>
<dbReference type="GO" id="GO:0044715">
    <property type="term" value="F:8-oxo-dGDP phosphatase activity"/>
    <property type="evidence" value="ECO:0007669"/>
    <property type="project" value="TreeGrafter"/>
</dbReference>
<protein>
    <recommendedName>
        <fullName evidence="1">Nudix hydrolase domain-containing protein</fullName>
    </recommendedName>
</protein>
<dbReference type="OrthoDB" id="10261522at2759"/>
<dbReference type="InterPro" id="IPR031804">
    <property type="entry name" value="DUF4743"/>
</dbReference>
<dbReference type="CDD" id="cd03676">
    <property type="entry name" value="NUDIX_Tnr3_like"/>
    <property type="match status" value="1"/>
</dbReference>
<dbReference type="PANTHER" id="PTHR13622:SF8">
    <property type="entry name" value="THIAMIN PYROPHOSPHOKINASE 1"/>
    <property type="match status" value="1"/>
</dbReference>
<dbReference type="AlphaFoldDB" id="A0A0C3G1K5"/>
<dbReference type="Proteomes" id="UP000054166">
    <property type="component" value="Unassembled WGS sequence"/>
</dbReference>
<reference evidence="3" key="2">
    <citation type="submission" date="2015-01" db="EMBL/GenBank/DDBJ databases">
        <title>Evolutionary Origins and Diversification of the Mycorrhizal Mutualists.</title>
        <authorList>
            <consortium name="DOE Joint Genome Institute"/>
            <consortium name="Mycorrhizal Genomics Consortium"/>
            <person name="Kohler A."/>
            <person name="Kuo A."/>
            <person name="Nagy L.G."/>
            <person name="Floudas D."/>
            <person name="Copeland A."/>
            <person name="Barry K.W."/>
            <person name="Cichocki N."/>
            <person name="Veneault-Fourrey C."/>
            <person name="LaButti K."/>
            <person name="Lindquist E.A."/>
            <person name="Lipzen A."/>
            <person name="Lundell T."/>
            <person name="Morin E."/>
            <person name="Murat C."/>
            <person name="Riley R."/>
            <person name="Ohm R."/>
            <person name="Sun H."/>
            <person name="Tunlid A."/>
            <person name="Henrissat B."/>
            <person name="Grigoriev I.V."/>
            <person name="Hibbett D.S."/>
            <person name="Martin F."/>
        </authorList>
    </citation>
    <scope>NUCLEOTIDE SEQUENCE [LARGE SCALE GENOMIC DNA]</scope>
    <source>
        <strain evidence="3">F 1598</strain>
    </source>
</reference>
<accession>A0A0C3G1K5</accession>
<dbReference type="Gene3D" id="3.90.79.10">
    <property type="entry name" value="Nucleoside Triphosphate Pyrophosphohydrolase"/>
    <property type="match status" value="1"/>
</dbReference>
<reference evidence="2 3" key="1">
    <citation type="submission" date="2014-04" db="EMBL/GenBank/DDBJ databases">
        <authorList>
            <consortium name="DOE Joint Genome Institute"/>
            <person name="Kuo A."/>
            <person name="Tarkka M."/>
            <person name="Buscot F."/>
            <person name="Kohler A."/>
            <person name="Nagy L.G."/>
            <person name="Floudas D."/>
            <person name="Copeland A."/>
            <person name="Barry K.W."/>
            <person name="Cichocki N."/>
            <person name="Veneault-Fourrey C."/>
            <person name="LaButti K."/>
            <person name="Lindquist E.A."/>
            <person name="Lipzen A."/>
            <person name="Lundell T."/>
            <person name="Morin E."/>
            <person name="Murat C."/>
            <person name="Sun H."/>
            <person name="Tunlid A."/>
            <person name="Henrissat B."/>
            <person name="Grigoriev I.V."/>
            <person name="Hibbett D.S."/>
            <person name="Martin F."/>
            <person name="Nordberg H.P."/>
            <person name="Cantor M.N."/>
            <person name="Hua S.X."/>
        </authorList>
    </citation>
    <scope>NUCLEOTIDE SEQUENCE [LARGE SCALE GENOMIC DNA]</scope>
    <source>
        <strain evidence="2 3">F 1598</strain>
    </source>
</reference>
<dbReference type="InterPro" id="IPR015797">
    <property type="entry name" value="NUDIX_hydrolase-like_dom_sf"/>
</dbReference>
<dbReference type="InterPro" id="IPR000086">
    <property type="entry name" value="NUDIX_hydrolase_dom"/>
</dbReference>
<dbReference type="InParanoid" id="A0A0C3G1K5"/>
<dbReference type="PANTHER" id="PTHR13622">
    <property type="entry name" value="THIAMIN PYROPHOSPHOKINASE"/>
    <property type="match status" value="1"/>
</dbReference>
<evidence type="ECO:0000313" key="2">
    <source>
        <dbReference type="EMBL" id="KIM85704.1"/>
    </source>
</evidence>
<evidence type="ECO:0000259" key="1">
    <source>
        <dbReference type="PROSITE" id="PS51462"/>
    </source>
</evidence>
<dbReference type="HOGENOM" id="CLU_048013_0_1_1"/>
<name>A0A0C3G1K5_PILCF</name>
<dbReference type="FunFam" id="3.90.79.10:FF:000019">
    <property type="entry name" value="Thiamin pyrophosphokinase, putative"/>
    <property type="match status" value="1"/>
</dbReference>
<dbReference type="SUPFAM" id="SSF55811">
    <property type="entry name" value="Nudix"/>
    <property type="match status" value="1"/>
</dbReference>